<keyword evidence="6 15" id="KW-1133">Transmembrane helix</keyword>
<name>A0A7C9KHB9_9SPHN</name>
<comment type="caution">
    <text evidence="17">The sequence shown here is derived from an EMBL/GenBank/DDBJ whole genome shotgun (WGS) entry which is preliminary data.</text>
</comment>
<proteinExistence type="inferred from homology"/>
<feature type="domain" description="PpiC" evidence="16">
    <location>
        <begin position="288"/>
        <end position="418"/>
    </location>
</feature>
<dbReference type="GO" id="GO:0005886">
    <property type="term" value="C:plasma membrane"/>
    <property type="evidence" value="ECO:0007669"/>
    <property type="project" value="UniProtKB-SubCell"/>
</dbReference>
<keyword evidence="14" id="KW-0697">Rotamase</keyword>
<evidence type="ECO:0000256" key="11">
    <source>
        <dbReference type="ARBA" id="ARBA00038408"/>
    </source>
</evidence>
<dbReference type="InterPro" id="IPR027304">
    <property type="entry name" value="Trigger_fact/SurA_dom_sf"/>
</dbReference>
<dbReference type="InterPro" id="IPR000297">
    <property type="entry name" value="PPIase_PpiC"/>
</dbReference>
<dbReference type="InterPro" id="IPR052029">
    <property type="entry name" value="PpiD_chaperone"/>
</dbReference>
<dbReference type="PROSITE" id="PS50198">
    <property type="entry name" value="PPIC_PPIASE_2"/>
    <property type="match status" value="1"/>
</dbReference>
<evidence type="ECO:0000313" key="18">
    <source>
        <dbReference type="Proteomes" id="UP000481327"/>
    </source>
</evidence>
<evidence type="ECO:0000256" key="2">
    <source>
        <dbReference type="ARBA" id="ARBA00018370"/>
    </source>
</evidence>
<evidence type="ECO:0000256" key="14">
    <source>
        <dbReference type="PROSITE-ProRule" id="PRU00278"/>
    </source>
</evidence>
<keyword evidence="8" id="KW-0143">Chaperone</keyword>
<dbReference type="OrthoDB" id="9768393at2"/>
<evidence type="ECO:0000256" key="4">
    <source>
        <dbReference type="ARBA" id="ARBA00022519"/>
    </source>
</evidence>
<evidence type="ECO:0000256" key="7">
    <source>
        <dbReference type="ARBA" id="ARBA00023136"/>
    </source>
</evidence>
<dbReference type="GO" id="GO:0003755">
    <property type="term" value="F:peptidyl-prolyl cis-trans isomerase activity"/>
    <property type="evidence" value="ECO:0007669"/>
    <property type="project" value="UniProtKB-KW"/>
</dbReference>
<evidence type="ECO:0000256" key="6">
    <source>
        <dbReference type="ARBA" id="ARBA00022989"/>
    </source>
</evidence>
<evidence type="ECO:0000256" key="1">
    <source>
        <dbReference type="ARBA" id="ARBA00004382"/>
    </source>
</evidence>
<comment type="subcellular location">
    <subcellularLocation>
        <location evidence="1">Cell inner membrane</location>
        <topology evidence="1">Single-pass type II membrane protein</topology>
        <orientation evidence="1">Periplasmic side</orientation>
    </subcellularLocation>
</comment>
<dbReference type="SUPFAM" id="SSF109998">
    <property type="entry name" value="Triger factor/SurA peptide-binding domain-like"/>
    <property type="match status" value="1"/>
</dbReference>
<evidence type="ECO:0000256" key="8">
    <source>
        <dbReference type="ARBA" id="ARBA00023186"/>
    </source>
</evidence>
<accession>A0A7C9KHB9</accession>
<sequence length="697" mass="72260">MAAISGSAAARPFIFQLPTISDLPICALSRLFSACLVASRARRYNRALRGRRLRLHPPQRNRYPHAMITFIRKWLTSWPVIIMLGFLLVAFAVTGIGDPLGSGAPTGSVAKVGGRTISEPELAGAFDRAIRNARETNPALTQAQAAREGGVAAVAGQLIGQTAIEEFARDAGLVASDRAIGAVIAGIPAFQVGGKFDDATYRRILGEQRMSDRELRTSIAGDILRKQLLTPVTGALGVPAGMAEPYARLMVDTHRGAVAMVPLAATAPPTDAEVAAYYDANKLRFTVPERRSFRYAFIDRDSIAAGVKVSDADIAAAFARDPAKFGAAATRKLQQVVVPDEAKAKAIAAAAATEGFAKAAERLAGFGAEDIALGEQNQAAFGKATSAEVAAAAFAAPVGGITAPIKTAFGWHVVRVEAEGASGKTLAQARPAVEAELRTRAIETAVADVVARIEDGADAGKSFADLARETGLTIVTQAPVTVAGMAPGAPPLTGPPLAVAAKAFRHEPGEAAAVEDLGDGRLVVIETMNIVPMAAQPLTAVRAAAVEGATRDKAMRAARAKADAIVAATKKNGDFKAAVLAQGLAAPQPLSGRRVDVAGQPQVPPIIQAFLATPAGTVRVEPSPAGWVLINVDAIEPGKIADTPGLLDASRRDIASALPEEFSRAFAAATERAVGVKRNDGVIAATTRRLSGQDSGQ</sequence>
<dbReference type="PANTHER" id="PTHR47529">
    <property type="entry name" value="PEPTIDYL-PROLYL CIS-TRANS ISOMERASE D"/>
    <property type="match status" value="1"/>
</dbReference>
<keyword evidence="3" id="KW-1003">Cell membrane</keyword>
<evidence type="ECO:0000313" key="17">
    <source>
        <dbReference type="EMBL" id="MQT16341.1"/>
    </source>
</evidence>
<evidence type="ECO:0000256" key="12">
    <source>
        <dbReference type="ARBA" id="ARBA00040743"/>
    </source>
</evidence>
<dbReference type="Gene3D" id="3.10.50.40">
    <property type="match status" value="1"/>
</dbReference>
<keyword evidence="5 15" id="KW-0812">Transmembrane</keyword>
<organism evidence="17 18">
    <name type="scientific">Sandarakinorhabdus fusca</name>
    <dbReference type="NCBI Taxonomy" id="1439888"/>
    <lineage>
        <taxon>Bacteria</taxon>
        <taxon>Pseudomonadati</taxon>
        <taxon>Pseudomonadota</taxon>
        <taxon>Alphaproteobacteria</taxon>
        <taxon>Sphingomonadales</taxon>
        <taxon>Sphingosinicellaceae</taxon>
        <taxon>Sandarakinorhabdus</taxon>
    </lineage>
</organism>
<keyword evidence="4" id="KW-0997">Cell inner membrane</keyword>
<evidence type="ECO:0000256" key="13">
    <source>
        <dbReference type="ARBA" id="ARBA00042775"/>
    </source>
</evidence>
<evidence type="ECO:0000259" key="16">
    <source>
        <dbReference type="PROSITE" id="PS50198"/>
    </source>
</evidence>
<dbReference type="InterPro" id="IPR046357">
    <property type="entry name" value="PPIase_dom_sf"/>
</dbReference>
<comment type="similarity">
    <text evidence="11">Belongs to the PpiD chaperone family.</text>
</comment>
<keyword evidence="7 15" id="KW-0472">Membrane</keyword>
<dbReference type="Gene3D" id="1.10.4030.10">
    <property type="entry name" value="Porin chaperone SurA, peptide-binding domain"/>
    <property type="match status" value="1"/>
</dbReference>
<dbReference type="PANTHER" id="PTHR47529:SF1">
    <property type="entry name" value="PERIPLASMIC CHAPERONE PPID"/>
    <property type="match status" value="1"/>
</dbReference>
<dbReference type="Pfam" id="PF13624">
    <property type="entry name" value="SurA_N_3"/>
    <property type="match status" value="1"/>
</dbReference>
<gene>
    <name evidence="17" type="ORF">F3168_03600</name>
</gene>
<evidence type="ECO:0000256" key="9">
    <source>
        <dbReference type="ARBA" id="ARBA00030642"/>
    </source>
</evidence>
<protein>
    <recommendedName>
        <fullName evidence="2">Parvulin-like PPIase</fullName>
    </recommendedName>
    <alternativeName>
        <fullName evidence="9">Peptidyl-prolyl cis-trans isomerase plp</fullName>
    </alternativeName>
    <alternativeName>
        <fullName evidence="12">Periplasmic chaperone PpiD</fullName>
    </alternativeName>
    <alternativeName>
        <fullName evidence="13">Periplasmic folding chaperone</fullName>
    </alternativeName>
    <alternativeName>
        <fullName evidence="10">Rotamase plp</fullName>
    </alternativeName>
</protein>
<keyword evidence="14" id="KW-0413">Isomerase</keyword>
<reference evidence="17 18" key="1">
    <citation type="submission" date="2019-09" db="EMBL/GenBank/DDBJ databases">
        <title>Polymorphobacter sp. isolated from a lake in China.</title>
        <authorList>
            <person name="Liu Z."/>
        </authorList>
    </citation>
    <scope>NUCLEOTIDE SEQUENCE [LARGE SCALE GENOMIC DNA]</scope>
    <source>
        <strain evidence="17 18">D40P</strain>
    </source>
</reference>
<dbReference type="Pfam" id="PF13145">
    <property type="entry name" value="Rotamase_2"/>
    <property type="match status" value="1"/>
</dbReference>
<evidence type="ECO:0000256" key="5">
    <source>
        <dbReference type="ARBA" id="ARBA00022692"/>
    </source>
</evidence>
<dbReference type="AlphaFoldDB" id="A0A7C9KHB9"/>
<keyword evidence="18" id="KW-1185">Reference proteome</keyword>
<dbReference type="Proteomes" id="UP000481327">
    <property type="component" value="Unassembled WGS sequence"/>
</dbReference>
<dbReference type="SUPFAM" id="SSF54534">
    <property type="entry name" value="FKBP-like"/>
    <property type="match status" value="1"/>
</dbReference>
<dbReference type="EMBL" id="WIOL01000001">
    <property type="protein sequence ID" value="MQT16341.1"/>
    <property type="molecule type" value="Genomic_DNA"/>
</dbReference>
<evidence type="ECO:0000256" key="15">
    <source>
        <dbReference type="SAM" id="Phobius"/>
    </source>
</evidence>
<evidence type="ECO:0000256" key="10">
    <source>
        <dbReference type="ARBA" id="ARBA00031484"/>
    </source>
</evidence>
<evidence type="ECO:0000256" key="3">
    <source>
        <dbReference type="ARBA" id="ARBA00022475"/>
    </source>
</evidence>
<feature type="transmembrane region" description="Helical" evidence="15">
    <location>
        <begin position="75"/>
        <end position="96"/>
    </location>
</feature>